<dbReference type="EMBL" id="CP054011">
    <property type="protein sequence ID" value="QKH89336.1"/>
    <property type="molecule type" value="Genomic_DNA"/>
</dbReference>
<proteinExistence type="predicted"/>
<sequence length="256" mass="28792">MIEVKHLFKSFGDKEVLKDINIVFEDGKTNLIIGQSGAGKTVLMRSLTGLLDPTKGEVLYDGRNFVNMTKKDQILMRREMGMIFQGAALFDSLTVLENVRFPLDMFSDMTAQERDKRAMECLDRVNLTGAEQKFPGEISGGMQKRVAIARAIVMNPKYLFCDEPNSGLDPKTSLVIDELLTSITREFNMTTIINTHDMNSVLGIGENIVFIADGRKEWQGDKETVITSHNQKLNDLVFASDLFKKVKSIEENKTTL</sequence>
<reference evidence="5 6" key="1">
    <citation type="submission" date="2020-05" db="EMBL/GenBank/DDBJ databases">
        <title>FDA dAtabase for Regulatory Grade micrObial Sequences (FDA-ARGOS): Supporting development and validation of Infectious Disease Dx tests.</title>
        <authorList>
            <person name="Moreno J."/>
            <person name="Tallon L."/>
            <person name="Sadzewicz L."/>
            <person name="Zhao X."/>
            <person name="Vavikolanu K."/>
            <person name="Mehta A."/>
            <person name="Aluvathingal J."/>
            <person name="Nadendla S."/>
            <person name="Myers T."/>
            <person name="Yan Y."/>
            <person name="Sichtig H."/>
        </authorList>
    </citation>
    <scope>NUCLEOTIDE SEQUENCE [LARGE SCALE GENOMIC DNA]</scope>
    <source>
        <strain evidence="5 6">FDAARGOS_760</strain>
    </source>
</reference>
<keyword evidence="2" id="KW-0547">Nucleotide-binding</keyword>
<dbReference type="Pfam" id="PF00005">
    <property type="entry name" value="ABC_tran"/>
    <property type="match status" value="1"/>
</dbReference>
<accession>A0A7D4KE94</accession>
<evidence type="ECO:0000256" key="1">
    <source>
        <dbReference type="ARBA" id="ARBA00022448"/>
    </source>
</evidence>
<dbReference type="PROSITE" id="PS00211">
    <property type="entry name" value="ABC_TRANSPORTER_1"/>
    <property type="match status" value="1"/>
</dbReference>
<evidence type="ECO:0000256" key="2">
    <source>
        <dbReference type="ARBA" id="ARBA00022741"/>
    </source>
</evidence>
<gene>
    <name evidence="5" type="ORF">FIU21_10540</name>
</gene>
<name>A0A7D4KE94_9BACT</name>
<dbReference type="GO" id="GO:0005524">
    <property type="term" value="F:ATP binding"/>
    <property type="evidence" value="ECO:0007669"/>
    <property type="project" value="UniProtKB-KW"/>
</dbReference>
<dbReference type="Proteomes" id="UP000500843">
    <property type="component" value="Chromosome 2"/>
</dbReference>
<dbReference type="SUPFAM" id="SSF52540">
    <property type="entry name" value="P-loop containing nucleoside triphosphate hydrolases"/>
    <property type="match status" value="1"/>
</dbReference>
<dbReference type="InterPro" id="IPR003439">
    <property type="entry name" value="ABC_transporter-like_ATP-bd"/>
</dbReference>
<protein>
    <submittedName>
        <fullName evidence="5">ATP-binding cassette domain-containing protein</fullName>
    </submittedName>
</protein>
<dbReference type="InterPro" id="IPR017871">
    <property type="entry name" value="ABC_transporter-like_CS"/>
</dbReference>
<dbReference type="PROSITE" id="PS50893">
    <property type="entry name" value="ABC_TRANSPORTER_2"/>
    <property type="match status" value="1"/>
</dbReference>
<dbReference type="SMART" id="SM00382">
    <property type="entry name" value="AAA"/>
    <property type="match status" value="1"/>
</dbReference>
<dbReference type="InterPro" id="IPR027417">
    <property type="entry name" value="P-loop_NTPase"/>
</dbReference>
<dbReference type="PANTHER" id="PTHR43023">
    <property type="entry name" value="PROTEIN TRIGALACTOSYLDIACYLGLYCEROL 3, CHLOROPLASTIC"/>
    <property type="match status" value="1"/>
</dbReference>
<dbReference type="InterPro" id="IPR003593">
    <property type="entry name" value="AAA+_ATPase"/>
</dbReference>
<evidence type="ECO:0000256" key="3">
    <source>
        <dbReference type="ARBA" id="ARBA00022840"/>
    </source>
</evidence>
<dbReference type="Gene3D" id="3.40.50.300">
    <property type="entry name" value="P-loop containing nucleotide triphosphate hydrolases"/>
    <property type="match status" value="1"/>
</dbReference>
<organism evidence="5 6">
    <name type="scientific">Prevotella melaninogenica</name>
    <dbReference type="NCBI Taxonomy" id="28132"/>
    <lineage>
        <taxon>Bacteria</taxon>
        <taxon>Pseudomonadati</taxon>
        <taxon>Bacteroidota</taxon>
        <taxon>Bacteroidia</taxon>
        <taxon>Bacteroidales</taxon>
        <taxon>Prevotellaceae</taxon>
        <taxon>Prevotella</taxon>
    </lineage>
</organism>
<dbReference type="GO" id="GO:0016887">
    <property type="term" value="F:ATP hydrolysis activity"/>
    <property type="evidence" value="ECO:0007669"/>
    <property type="project" value="InterPro"/>
</dbReference>
<keyword evidence="3 5" id="KW-0067">ATP-binding</keyword>
<dbReference type="AlphaFoldDB" id="A0A7D4KE94"/>
<feature type="domain" description="ABC transporter" evidence="4">
    <location>
        <begin position="2"/>
        <end position="238"/>
    </location>
</feature>
<evidence type="ECO:0000259" key="4">
    <source>
        <dbReference type="PROSITE" id="PS50893"/>
    </source>
</evidence>
<keyword evidence="1" id="KW-0813">Transport</keyword>
<evidence type="ECO:0000313" key="6">
    <source>
        <dbReference type="Proteomes" id="UP000500843"/>
    </source>
</evidence>
<evidence type="ECO:0000313" key="5">
    <source>
        <dbReference type="EMBL" id="QKH89336.1"/>
    </source>
</evidence>
<dbReference type="PANTHER" id="PTHR43023:SF6">
    <property type="entry name" value="INTERMEMBRANE PHOSPHOLIPID TRANSPORT SYSTEM ATP-BINDING PROTEIN MLAF"/>
    <property type="match status" value="1"/>
</dbReference>
<dbReference type="RefSeq" id="WP_004361548.1">
    <property type="nucleotide sequence ID" value="NZ_CAJPJO010000001.1"/>
</dbReference>